<dbReference type="AlphaFoldDB" id="A0AAC9LFB3"/>
<sequence>MTLHLTGWHKASYSGKNGGCIEVGTAPGIVGIRDTKNRNGGTLIVDSATFSTFLTQVKADQLR</sequence>
<dbReference type="RefSeq" id="WP_075741401.1">
    <property type="nucleotide sequence ID" value="NZ_CP016076.1"/>
</dbReference>
<keyword evidence="3" id="KW-1185">Reference proteome</keyword>
<proteinExistence type="predicted"/>
<dbReference type="EMBL" id="CP016076">
    <property type="protein sequence ID" value="APU15722.1"/>
    <property type="molecule type" value="Genomic_DNA"/>
</dbReference>
<evidence type="ECO:0000259" key="1">
    <source>
        <dbReference type="Pfam" id="PF04149"/>
    </source>
</evidence>
<gene>
    <name evidence="2" type="ORF">UA74_18470</name>
</gene>
<dbReference type="InterPro" id="IPR007278">
    <property type="entry name" value="DUF397"/>
</dbReference>
<feature type="domain" description="DUF397" evidence="1">
    <location>
        <begin position="7"/>
        <end position="58"/>
    </location>
</feature>
<accession>A0AAC9LFB3</accession>
<dbReference type="Proteomes" id="UP000185511">
    <property type="component" value="Chromosome"/>
</dbReference>
<evidence type="ECO:0000313" key="3">
    <source>
        <dbReference type="Proteomes" id="UP000185511"/>
    </source>
</evidence>
<protein>
    <submittedName>
        <fullName evidence="2">DUF397 family protein</fullName>
    </submittedName>
</protein>
<dbReference type="Pfam" id="PF04149">
    <property type="entry name" value="DUF397"/>
    <property type="match status" value="1"/>
</dbReference>
<organism evidence="2 3">
    <name type="scientific">Actinoalloteichus fjordicus</name>
    <dbReference type="NCBI Taxonomy" id="1612552"/>
    <lineage>
        <taxon>Bacteria</taxon>
        <taxon>Bacillati</taxon>
        <taxon>Actinomycetota</taxon>
        <taxon>Actinomycetes</taxon>
        <taxon>Pseudonocardiales</taxon>
        <taxon>Pseudonocardiaceae</taxon>
        <taxon>Actinoalloteichus</taxon>
    </lineage>
</organism>
<dbReference type="KEGG" id="acad:UA74_18470"/>
<name>A0AAC9LFB3_9PSEU</name>
<reference evidence="3" key="1">
    <citation type="submission" date="2016-06" db="EMBL/GenBank/DDBJ databases">
        <title>Complete genome sequence of Actinoalloteichus fjordicus DSM 46855 (=ADI127-17), type strain of the new species Actinoalloteichus fjordicus.</title>
        <authorList>
            <person name="Ruckert C."/>
            <person name="Nouioui I."/>
            <person name="Willmese J."/>
            <person name="van Wezel G."/>
            <person name="Klenk H.-P."/>
            <person name="Kalinowski J."/>
            <person name="Zotchev S.B."/>
        </authorList>
    </citation>
    <scope>NUCLEOTIDE SEQUENCE [LARGE SCALE GENOMIC DNA]</scope>
    <source>
        <strain evidence="3">ADI127-7</strain>
    </source>
</reference>
<evidence type="ECO:0000313" key="2">
    <source>
        <dbReference type="EMBL" id="APU15722.1"/>
    </source>
</evidence>